<dbReference type="Pfam" id="PF05717">
    <property type="entry name" value="TnpB_IS66"/>
    <property type="match status" value="1"/>
</dbReference>
<keyword evidence="2" id="KW-1185">Reference proteome</keyword>
<gene>
    <name evidence="1" type="primary">tnpB</name>
    <name evidence="1" type="ORF">ACCI51_13765</name>
</gene>
<organism evidence="1 2">
    <name type="scientific">Microbulbifer echini</name>
    <dbReference type="NCBI Taxonomy" id="1529067"/>
    <lineage>
        <taxon>Bacteria</taxon>
        <taxon>Pseudomonadati</taxon>
        <taxon>Pseudomonadota</taxon>
        <taxon>Gammaproteobacteria</taxon>
        <taxon>Cellvibrionales</taxon>
        <taxon>Microbulbiferaceae</taxon>
        <taxon>Microbulbifer</taxon>
    </lineage>
</organism>
<dbReference type="InterPro" id="IPR008878">
    <property type="entry name" value="Transposase_IS66_Orf2"/>
</dbReference>
<evidence type="ECO:0000313" key="1">
    <source>
        <dbReference type="EMBL" id="MFA0791620.1"/>
    </source>
</evidence>
<accession>A0ABV4NQW9</accession>
<dbReference type="NCBIfam" id="NF033819">
    <property type="entry name" value="IS66_TnpB"/>
    <property type="match status" value="1"/>
</dbReference>
<dbReference type="PANTHER" id="PTHR36455:SF1">
    <property type="entry name" value="BLR8292 PROTEIN"/>
    <property type="match status" value="1"/>
</dbReference>
<dbReference type="PANTHER" id="PTHR36455">
    <property type="match status" value="1"/>
</dbReference>
<dbReference type="RefSeq" id="WP_371844107.1">
    <property type="nucleotide sequence ID" value="NZ_JBGMEL010000013.1"/>
</dbReference>
<dbReference type="Proteomes" id="UP001569414">
    <property type="component" value="Unassembled WGS sequence"/>
</dbReference>
<name>A0ABV4NQW9_9GAMM</name>
<reference evidence="1 2" key="1">
    <citation type="submission" date="2024-08" db="EMBL/GenBank/DDBJ databases">
        <authorList>
            <person name="Ishaq N."/>
        </authorList>
    </citation>
    <scope>NUCLEOTIDE SEQUENCE [LARGE SCALE GENOMIC DNA]</scope>
    <source>
        <strain evidence="1 2">JCM 30400</strain>
    </source>
</reference>
<proteinExistence type="predicted"/>
<sequence>MADTLHKDSTSGQLFVFRNKKADKIRILYWEESGFWPLCKRNEKSRFIFPGISNDAIELSVSQFQRLLFGLDFTQKEEPEKLHFSRFY</sequence>
<dbReference type="EMBL" id="JBGMEL010000013">
    <property type="protein sequence ID" value="MFA0791620.1"/>
    <property type="molecule type" value="Genomic_DNA"/>
</dbReference>
<comment type="caution">
    <text evidence="1">The sequence shown here is derived from an EMBL/GenBank/DDBJ whole genome shotgun (WGS) entry which is preliminary data.</text>
</comment>
<protein>
    <submittedName>
        <fullName evidence="1">IS66 family insertion sequence element accessory protein TnpB</fullName>
    </submittedName>
</protein>
<evidence type="ECO:0000313" key="2">
    <source>
        <dbReference type="Proteomes" id="UP001569414"/>
    </source>
</evidence>